<dbReference type="EMBL" id="CAKLDM010000002">
    <property type="protein sequence ID" value="CAH0540649.1"/>
    <property type="molecule type" value="Genomic_DNA"/>
</dbReference>
<feature type="transmembrane region" description="Helical" evidence="6">
    <location>
        <begin position="421"/>
        <end position="438"/>
    </location>
</feature>
<dbReference type="InterPro" id="IPR036866">
    <property type="entry name" value="RibonucZ/Hydroxyglut_hydro"/>
</dbReference>
<reference evidence="8" key="1">
    <citation type="submission" date="2021-11" db="EMBL/GenBank/DDBJ databases">
        <authorList>
            <person name="Rodrigo-Torres L."/>
            <person name="Arahal R. D."/>
            <person name="Lucena T."/>
        </authorList>
    </citation>
    <scope>NUCLEOTIDE SEQUENCE</scope>
    <source>
        <strain evidence="8">CECT 7928</strain>
    </source>
</reference>
<dbReference type="SMART" id="SM00849">
    <property type="entry name" value="Lactamase_B"/>
    <property type="match status" value="1"/>
</dbReference>
<keyword evidence="5 6" id="KW-0472">Membrane</keyword>
<keyword evidence="2" id="KW-1003">Cell membrane</keyword>
<feature type="domain" description="Metallo-beta-lactamase" evidence="7">
    <location>
        <begin position="475"/>
        <end position="659"/>
    </location>
</feature>
<feature type="transmembrane region" description="Helical" evidence="6">
    <location>
        <begin position="235"/>
        <end position="253"/>
    </location>
</feature>
<accession>A0ABN8E7J1</accession>
<dbReference type="CDD" id="cd07731">
    <property type="entry name" value="ComA-like_MBL-fold"/>
    <property type="match status" value="1"/>
</dbReference>
<evidence type="ECO:0000256" key="5">
    <source>
        <dbReference type="ARBA" id="ARBA00023136"/>
    </source>
</evidence>
<feature type="transmembrane region" description="Helical" evidence="6">
    <location>
        <begin position="259"/>
        <end position="275"/>
    </location>
</feature>
<keyword evidence="3 6" id="KW-0812">Transmembrane</keyword>
<feature type="transmembrane region" description="Helical" evidence="6">
    <location>
        <begin position="206"/>
        <end position="228"/>
    </location>
</feature>
<organism evidence="8 9">
    <name type="scientific">Vibrio marisflavi CECT 7928</name>
    <dbReference type="NCBI Taxonomy" id="634439"/>
    <lineage>
        <taxon>Bacteria</taxon>
        <taxon>Pseudomonadati</taxon>
        <taxon>Pseudomonadota</taxon>
        <taxon>Gammaproteobacteria</taxon>
        <taxon>Vibrionales</taxon>
        <taxon>Vibrionaceae</taxon>
        <taxon>Vibrio</taxon>
    </lineage>
</organism>
<evidence type="ECO:0000259" key="7">
    <source>
        <dbReference type="SMART" id="SM00849"/>
    </source>
</evidence>
<dbReference type="Gene3D" id="3.60.15.10">
    <property type="entry name" value="Ribonuclease Z/Hydroxyacylglutathione hydrolase-like"/>
    <property type="match status" value="1"/>
</dbReference>
<comment type="subcellular location">
    <subcellularLocation>
        <location evidence="1">Cell membrane</location>
        <topology evidence="1">Multi-pass membrane protein</topology>
    </subcellularLocation>
</comment>
<feature type="transmembrane region" description="Helical" evidence="6">
    <location>
        <begin position="306"/>
        <end position="323"/>
    </location>
</feature>
<feature type="transmembrane region" description="Helical" evidence="6">
    <location>
        <begin position="282"/>
        <end position="300"/>
    </location>
</feature>
<dbReference type="Pfam" id="PF03772">
    <property type="entry name" value="Competence"/>
    <property type="match status" value="1"/>
</dbReference>
<sequence length="722" mass="80179">MPSLTWSLPTAVLIVVCIKYRRLNWFFGGGIALLVILLKGNQLYEQSHAIFQFGEHVTISAKVGSYFKKINHGYEGTVEVLAIDGQKLNYFEQGQIRLINSFPLSVGDEVFARIKLKRISGWLNEAGFDKESFYFSQGWLARASVIGDVEVTKKSTSLKTYLFNQVSSDTSTLQHRGLIRALLFGVRDEIPKEIWFNLQRSGLGHLLAISGLHIGIAYFVGYALGLVGSRCSKQLVWMPIFLGCLAALFYAWLADFSLSTQRALTMCLFNVVLLYSRLRISVWIRLLSTLAVVLTVYPFSFMSSGFWLSFVAVAVLFYVIESTENNSILLRAVKIQFSLIILMGPVSALFFQGISLSGFLYNLVFVPWVSFVVVPFLMLASCLSLVGVGSGIWQLSSWLFKPVVFATQFATYGWLPISKAIWLILLSATMLLLLYQVVSRSFVPLLSAILASNLAIADLFKSQPDWRIDILDVGHGLAILIEQQGRVVVYDTGGVWLGGSVVESVISPVLTGRGVSKIEGLILSHQDSDHAGGKGILNHKYLPKWVRSSSPSSGEMPCESGVSWKWKALAFDVLWPPTMVSRAFNPHSCVIRVHDLESEHSVLLAGDIESVAEWLIVRQKGELLASDIIVVPHHGSSSSSIDKFVSSVQPEIAVASLAKSNQWQLPNPEVVNRYKKVGANWLDTAESGQVTIEFVNKSKKISTLRNSQSGRWYRQMLRNGVE</sequence>
<evidence type="ECO:0000256" key="4">
    <source>
        <dbReference type="ARBA" id="ARBA00022989"/>
    </source>
</evidence>
<dbReference type="InterPro" id="IPR004477">
    <property type="entry name" value="ComEC_N"/>
</dbReference>
<dbReference type="Proteomes" id="UP000838748">
    <property type="component" value="Unassembled WGS sequence"/>
</dbReference>
<proteinExistence type="predicted"/>
<dbReference type="SUPFAM" id="SSF56281">
    <property type="entry name" value="Metallo-hydrolase/oxidoreductase"/>
    <property type="match status" value="1"/>
</dbReference>
<evidence type="ECO:0000256" key="1">
    <source>
        <dbReference type="ARBA" id="ARBA00004651"/>
    </source>
</evidence>
<comment type="caution">
    <text evidence="8">The sequence shown here is derived from an EMBL/GenBank/DDBJ whole genome shotgun (WGS) entry which is preliminary data.</text>
</comment>
<dbReference type="InterPro" id="IPR001279">
    <property type="entry name" value="Metallo-B-lactamas"/>
</dbReference>
<evidence type="ECO:0000256" key="3">
    <source>
        <dbReference type="ARBA" id="ARBA00022692"/>
    </source>
</evidence>
<dbReference type="InterPro" id="IPR052159">
    <property type="entry name" value="Competence_DNA_uptake"/>
</dbReference>
<dbReference type="InterPro" id="IPR004797">
    <property type="entry name" value="Competence_ComEC/Rec2"/>
</dbReference>
<dbReference type="PANTHER" id="PTHR30619:SF1">
    <property type="entry name" value="RECOMBINATION PROTEIN 2"/>
    <property type="match status" value="1"/>
</dbReference>
<dbReference type="InterPro" id="IPR035681">
    <property type="entry name" value="ComA-like_MBL"/>
</dbReference>
<dbReference type="NCBIfam" id="TIGR00361">
    <property type="entry name" value="ComEC_Rec2"/>
    <property type="match status" value="1"/>
</dbReference>
<dbReference type="Pfam" id="PF00753">
    <property type="entry name" value="Lactamase_B"/>
    <property type="match status" value="1"/>
</dbReference>
<evidence type="ECO:0000313" key="8">
    <source>
        <dbReference type="EMBL" id="CAH0540649.1"/>
    </source>
</evidence>
<feature type="transmembrane region" description="Helical" evidence="6">
    <location>
        <begin position="335"/>
        <end position="359"/>
    </location>
</feature>
<keyword evidence="9" id="KW-1185">Reference proteome</keyword>
<gene>
    <name evidence="8" type="ORF">VMF7928_03014</name>
</gene>
<dbReference type="NCBIfam" id="TIGR00360">
    <property type="entry name" value="ComEC_N-term"/>
    <property type="match status" value="1"/>
</dbReference>
<evidence type="ECO:0000256" key="6">
    <source>
        <dbReference type="SAM" id="Phobius"/>
    </source>
</evidence>
<protein>
    <recommendedName>
        <fullName evidence="7">Metallo-beta-lactamase domain-containing protein</fullName>
    </recommendedName>
</protein>
<evidence type="ECO:0000256" key="2">
    <source>
        <dbReference type="ARBA" id="ARBA00022475"/>
    </source>
</evidence>
<evidence type="ECO:0000313" key="9">
    <source>
        <dbReference type="Proteomes" id="UP000838748"/>
    </source>
</evidence>
<dbReference type="PANTHER" id="PTHR30619">
    <property type="entry name" value="DNA INTERNALIZATION/COMPETENCE PROTEIN COMEC/REC2"/>
    <property type="match status" value="1"/>
</dbReference>
<name>A0ABN8E7J1_9VIBR</name>
<keyword evidence="4 6" id="KW-1133">Transmembrane helix</keyword>
<feature type="transmembrane region" description="Helical" evidence="6">
    <location>
        <begin position="365"/>
        <end position="386"/>
    </location>
</feature>